<dbReference type="RefSeq" id="WP_189021508.1">
    <property type="nucleotide sequence ID" value="NZ_BMPA01000012.1"/>
</dbReference>
<reference evidence="1 3" key="2">
    <citation type="submission" date="2020-03" db="EMBL/GenBank/DDBJ databases">
        <title>Genomic Encyclopedia of Type Strains, Phase IV (KMG-IV): sequencing the most valuable type-strain genomes for metagenomic binning, comparative biology and taxonomic classification.</title>
        <authorList>
            <person name="Goeker M."/>
        </authorList>
    </citation>
    <scope>NUCLEOTIDE SEQUENCE [LARGE SCALE GENOMIC DNA]</scope>
    <source>
        <strain evidence="1 3">DSM 105722</strain>
    </source>
</reference>
<accession>A0A7X5YF66</accession>
<evidence type="ECO:0000313" key="3">
    <source>
        <dbReference type="Proteomes" id="UP000576368"/>
    </source>
</evidence>
<dbReference type="EMBL" id="CP043839">
    <property type="protein sequence ID" value="WOF13726.1"/>
    <property type="molecule type" value="Genomic_DNA"/>
</dbReference>
<sequence>MITIEIRWKVSDKTPIELTKSFFKCNEWAPMKNKDNNGVFSFGCADNKYVDIHIDDRNGKNAYWAEKLIDALKKENDIASIHLISDTELMDMVEKELIEIDEERTLKSDPRRYIYIIK</sequence>
<reference evidence="2 4" key="1">
    <citation type="submission" date="2019-09" db="EMBL/GenBank/DDBJ databases">
        <title>Butyricimonas paravirosa DSM 105722 (=214-4 = JCM 18677 = CCUG 65563).</title>
        <authorList>
            <person name="Le Roy T."/>
            <person name="Cani P.D."/>
        </authorList>
    </citation>
    <scope>NUCLEOTIDE SEQUENCE [LARGE SCALE GENOMIC DNA]</scope>
    <source>
        <strain evidence="2 4">DSM 105722</strain>
    </source>
</reference>
<dbReference type="GeneID" id="86892887"/>
<gene>
    <name evidence="2" type="ORF">F1644_16295</name>
    <name evidence="1" type="ORF">GGR15_003414</name>
</gene>
<organism evidence="1 3">
    <name type="scientific">Butyricimonas paravirosa</name>
    <dbReference type="NCBI Taxonomy" id="1472417"/>
    <lineage>
        <taxon>Bacteria</taxon>
        <taxon>Pseudomonadati</taxon>
        <taxon>Bacteroidota</taxon>
        <taxon>Bacteroidia</taxon>
        <taxon>Bacteroidales</taxon>
        <taxon>Odoribacteraceae</taxon>
        <taxon>Butyricimonas</taxon>
    </lineage>
</organism>
<dbReference type="EMBL" id="JAATLI010000013">
    <property type="protein sequence ID" value="NJC19776.1"/>
    <property type="molecule type" value="Genomic_DNA"/>
</dbReference>
<evidence type="ECO:0000313" key="2">
    <source>
        <dbReference type="EMBL" id="WOF13726.1"/>
    </source>
</evidence>
<dbReference type="AlphaFoldDB" id="A0A7X5YF66"/>
<name>A0A7X5YF66_9BACT</name>
<proteinExistence type="predicted"/>
<evidence type="ECO:0000313" key="1">
    <source>
        <dbReference type="EMBL" id="NJC19776.1"/>
    </source>
</evidence>
<dbReference type="Proteomes" id="UP001302374">
    <property type="component" value="Chromosome"/>
</dbReference>
<dbReference type="Proteomes" id="UP000576368">
    <property type="component" value="Unassembled WGS sequence"/>
</dbReference>
<evidence type="ECO:0000313" key="4">
    <source>
        <dbReference type="Proteomes" id="UP001302374"/>
    </source>
</evidence>
<protein>
    <submittedName>
        <fullName evidence="1">Putative ferric reductase</fullName>
    </submittedName>
</protein>
<keyword evidence="4" id="KW-1185">Reference proteome</keyword>